<reference evidence="1" key="1">
    <citation type="submission" date="2018-02" db="EMBL/GenBank/DDBJ databases">
        <title>Rhizophora mucronata_Transcriptome.</title>
        <authorList>
            <person name="Meera S.P."/>
            <person name="Sreeshan A."/>
            <person name="Augustine A."/>
        </authorList>
    </citation>
    <scope>NUCLEOTIDE SEQUENCE</scope>
    <source>
        <tissue evidence="1">Leaf</tissue>
    </source>
</reference>
<accession>A0A2P2IP83</accession>
<dbReference type="AlphaFoldDB" id="A0A2P2IP83"/>
<sequence length="34" mass="3817">MLNQILCIGTKEMVRTALIEAPNHSHNTPNTKKI</sequence>
<proteinExistence type="predicted"/>
<name>A0A2P2IP83_RHIMU</name>
<protein>
    <submittedName>
        <fullName evidence="1">Uncharacterized protein</fullName>
    </submittedName>
</protein>
<organism evidence="1">
    <name type="scientific">Rhizophora mucronata</name>
    <name type="common">Asiatic mangrove</name>
    <dbReference type="NCBI Taxonomy" id="61149"/>
    <lineage>
        <taxon>Eukaryota</taxon>
        <taxon>Viridiplantae</taxon>
        <taxon>Streptophyta</taxon>
        <taxon>Embryophyta</taxon>
        <taxon>Tracheophyta</taxon>
        <taxon>Spermatophyta</taxon>
        <taxon>Magnoliopsida</taxon>
        <taxon>eudicotyledons</taxon>
        <taxon>Gunneridae</taxon>
        <taxon>Pentapetalae</taxon>
        <taxon>rosids</taxon>
        <taxon>fabids</taxon>
        <taxon>Malpighiales</taxon>
        <taxon>Rhizophoraceae</taxon>
        <taxon>Rhizophora</taxon>
    </lineage>
</organism>
<dbReference type="EMBL" id="GGEC01002555">
    <property type="protein sequence ID" value="MBW83038.1"/>
    <property type="molecule type" value="Transcribed_RNA"/>
</dbReference>
<evidence type="ECO:0000313" key="1">
    <source>
        <dbReference type="EMBL" id="MBW83038.1"/>
    </source>
</evidence>